<evidence type="ECO:0000313" key="2">
    <source>
        <dbReference type="EMBL" id="SDP76126.1"/>
    </source>
</evidence>
<feature type="transmembrane region" description="Helical" evidence="1">
    <location>
        <begin position="27"/>
        <end position="49"/>
    </location>
</feature>
<keyword evidence="1" id="KW-0472">Membrane</keyword>
<dbReference type="RefSeq" id="WP_090855241.1">
    <property type="nucleotide sequence ID" value="NZ_FNJU01000006.1"/>
</dbReference>
<dbReference type="Pfam" id="PF10958">
    <property type="entry name" value="DUF2759"/>
    <property type="match status" value="1"/>
</dbReference>
<accession>A0A1H0VDF8</accession>
<gene>
    <name evidence="2" type="ORF">SAMN05216565_106185</name>
</gene>
<keyword evidence="1" id="KW-1133">Transmembrane helix</keyword>
<evidence type="ECO:0000256" key="1">
    <source>
        <dbReference type="SAM" id="Phobius"/>
    </source>
</evidence>
<organism evidence="2 3">
    <name type="scientific">Litchfieldia salsa</name>
    <dbReference type="NCBI Taxonomy" id="930152"/>
    <lineage>
        <taxon>Bacteria</taxon>
        <taxon>Bacillati</taxon>
        <taxon>Bacillota</taxon>
        <taxon>Bacilli</taxon>
        <taxon>Bacillales</taxon>
        <taxon>Bacillaceae</taxon>
        <taxon>Litchfieldia</taxon>
    </lineage>
</organism>
<dbReference type="EMBL" id="FNJU01000006">
    <property type="protein sequence ID" value="SDP76126.1"/>
    <property type="molecule type" value="Genomic_DNA"/>
</dbReference>
<keyword evidence="1" id="KW-0812">Transmembrane</keyword>
<protein>
    <recommendedName>
        <fullName evidence="4">DUF2759 domain-containing protein</fullName>
    </recommendedName>
</protein>
<evidence type="ECO:0000313" key="3">
    <source>
        <dbReference type="Proteomes" id="UP000199159"/>
    </source>
</evidence>
<proteinExistence type="predicted"/>
<dbReference type="InterPro" id="IPR024490">
    <property type="entry name" value="DUF2759"/>
</dbReference>
<sequence>MGTVIIFALVAILSVFGLIRSVREMNLLAIGFSFGSVVVFGWFSVMTFIHHGLPVAH</sequence>
<dbReference type="Proteomes" id="UP000199159">
    <property type="component" value="Unassembled WGS sequence"/>
</dbReference>
<dbReference type="OrthoDB" id="2355718at2"/>
<dbReference type="AlphaFoldDB" id="A0A1H0VDF8"/>
<reference evidence="2" key="1">
    <citation type="submission" date="2016-10" db="EMBL/GenBank/DDBJ databases">
        <authorList>
            <person name="de Groot N.N."/>
        </authorList>
    </citation>
    <scope>NUCLEOTIDE SEQUENCE [LARGE SCALE GENOMIC DNA]</scope>
    <source>
        <strain evidence="2">IBRC-M10078</strain>
    </source>
</reference>
<evidence type="ECO:0008006" key="4">
    <source>
        <dbReference type="Google" id="ProtNLM"/>
    </source>
</evidence>
<keyword evidence="3" id="KW-1185">Reference proteome</keyword>
<dbReference type="STRING" id="930152.SAMN05216565_106185"/>
<name>A0A1H0VDF8_9BACI</name>